<evidence type="ECO:0000313" key="3">
    <source>
        <dbReference type="Proteomes" id="UP000030108"/>
    </source>
</evidence>
<evidence type="ECO:0000313" key="2">
    <source>
        <dbReference type="EMBL" id="EUC59256.1"/>
    </source>
</evidence>
<dbReference type="AlphaFoldDB" id="A0A0A1ULF4"/>
<feature type="compositionally biased region" description="Basic residues" evidence="1">
    <location>
        <begin position="44"/>
        <end position="53"/>
    </location>
</feature>
<gene>
    <name evidence="2" type="ORF">RSOL_305110</name>
</gene>
<name>A0A0A1ULF4_9AGAM</name>
<dbReference type="OrthoDB" id="2322499at2759"/>
<comment type="caution">
    <text evidence="2">The sequence shown here is derived from an EMBL/GenBank/DDBJ whole genome shotgun (WGS) entry which is preliminary data.</text>
</comment>
<feature type="region of interest" description="Disordered" evidence="1">
    <location>
        <begin position="1"/>
        <end position="64"/>
    </location>
</feature>
<accession>A0A0A1ULF4</accession>
<proteinExistence type="predicted"/>
<dbReference type="Proteomes" id="UP000030108">
    <property type="component" value="Unassembled WGS sequence"/>
</dbReference>
<reference evidence="3" key="1">
    <citation type="journal article" date="2014" name="Genome Announc.">
        <title>Draft genome sequence of the plant-pathogenic soil fungus Rhizoctonia solani anastomosis group 3 strain Rhs1AP.</title>
        <authorList>
            <person name="Cubeta M.A."/>
            <person name="Thomas E."/>
            <person name="Dean R.A."/>
            <person name="Jabaji S."/>
            <person name="Neate S.M."/>
            <person name="Tavantzis S."/>
            <person name="Toda T."/>
            <person name="Vilgalys R."/>
            <person name="Bharathan N."/>
            <person name="Fedorova-Abrams N."/>
            <person name="Pakala S.B."/>
            <person name="Pakala S.M."/>
            <person name="Zafar N."/>
            <person name="Joardar V."/>
            <person name="Losada L."/>
            <person name="Nierman W.C."/>
        </authorList>
    </citation>
    <scope>NUCLEOTIDE SEQUENCE [LARGE SCALE GENOMIC DNA]</scope>
    <source>
        <strain evidence="3">AG-3</strain>
    </source>
</reference>
<protein>
    <recommendedName>
        <fullName evidence="4">F-box domain-containing protein</fullName>
    </recommendedName>
</protein>
<evidence type="ECO:0000256" key="1">
    <source>
        <dbReference type="SAM" id="MobiDB-lite"/>
    </source>
</evidence>
<evidence type="ECO:0008006" key="4">
    <source>
        <dbReference type="Google" id="ProtNLM"/>
    </source>
</evidence>
<dbReference type="EMBL" id="JATN01000321">
    <property type="protein sequence ID" value="EUC59256.1"/>
    <property type="molecule type" value="Genomic_DNA"/>
</dbReference>
<sequence length="388" mass="44450">MKCARRRSQLRDVDIDMTYAGSNPGPNDSMEVDPEHGGSANTKRITHSNKRPRNSNSNTESTERPFKVAGITDLSIELFIEVAKYLRPGDLLSLARCKPFRNYLMSKSSQFLWLEVMNNVRGLPPCPPGFTEPQYLTVLFSGFCTVCGRTRKSQMDAILLVRLCYPCQEECLVQLAHPQVPVDIHALIHKSNVFGKARMGRLPEARVLKSDVDNVINALSAAERSSGDHVQTELEKQLAEAVAERRMQSEKIIQALELSENELFWEKKEIQTKRRLEIERRCIDDLKWQKEDLQFAWDSPGRKRYYQLLSKPGLLSSPEWKGIYPQLNRLLDANRKARLATKQIDQSQCESSYQGELRCLRRPLILEIDPVVDGLSRTERNELLHQIS</sequence>
<organism evidence="2 3">
    <name type="scientific">Rhizoctonia solani AG-3 Rhs1AP</name>
    <dbReference type="NCBI Taxonomy" id="1086054"/>
    <lineage>
        <taxon>Eukaryota</taxon>
        <taxon>Fungi</taxon>
        <taxon>Dikarya</taxon>
        <taxon>Basidiomycota</taxon>
        <taxon>Agaricomycotina</taxon>
        <taxon>Agaricomycetes</taxon>
        <taxon>Cantharellales</taxon>
        <taxon>Ceratobasidiaceae</taxon>
        <taxon>Rhizoctonia</taxon>
    </lineage>
</organism>